<dbReference type="Gene3D" id="2.60.40.10">
    <property type="entry name" value="Immunoglobulins"/>
    <property type="match status" value="2"/>
</dbReference>
<evidence type="ECO:0000256" key="1">
    <source>
        <dbReference type="SAM" id="MobiDB-lite"/>
    </source>
</evidence>
<dbReference type="EMBL" id="JAODOP010000004">
    <property type="protein sequence ID" value="MEF3832377.1"/>
    <property type="molecule type" value="Genomic_DNA"/>
</dbReference>
<dbReference type="Proteomes" id="UP001337305">
    <property type="component" value="Unassembled WGS sequence"/>
</dbReference>
<dbReference type="Pfam" id="PF01833">
    <property type="entry name" value="TIG"/>
    <property type="match status" value="2"/>
</dbReference>
<sequence length="402" mass="42343">MKNSIIKYNKLWAFSTLVLTLAFVFSCTEDDAQSGPNDNLGQATVTVYNPDNGKEGAGVIISGTNFSTIASDNKVWFNGVEATVRSVSNTTILTSVPVGATTGSVTVSVKGKEAAAGPDFTVLLPTITALNPVKGGVGETVVLTGANYSTTPEENKVWFNGVEATVSAATATSITVTVPAGATTGTVSVQVKDGTVITGPSFEVTTEVTFEMQLTELNDDVEETVGPSADLTRWPIGYMDLNSSDLELGERDGDFGVQIIGMRYRNVTIPKNATIISAAIQFECDDTGAGPVNLRIHGENVGNSPENTDALFNTSSRPKTTASVLWTVEPWLAAGDRLPAQKTVDLKDIVQEIVNRGDWTANNAMNFIFTQEGANSSTGGDGREAETSKSTGKGATLTIVYE</sequence>
<feature type="chain" id="PRO_5046512706" evidence="2">
    <location>
        <begin position="27"/>
        <end position="402"/>
    </location>
</feature>
<dbReference type="PROSITE" id="PS51257">
    <property type="entry name" value="PROKAR_LIPOPROTEIN"/>
    <property type="match status" value="1"/>
</dbReference>
<organism evidence="4 5">
    <name type="scientific">Flavivirga spongiicola</name>
    <dbReference type="NCBI Taxonomy" id="421621"/>
    <lineage>
        <taxon>Bacteria</taxon>
        <taxon>Pseudomonadati</taxon>
        <taxon>Bacteroidota</taxon>
        <taxon>Flavobacteriia</taxon>
        <taxon>Flavobacteriales</taxon>
        <taxon>Flavobacteriaceae</taxon>
        <taxon>Flavivirga</taxon>
    </lineage>
</organism>
<dbReference type="SUPFAM" id="SSF81296">
    <property type="entry name" value="E set domains"/>
    <property type="match status" value="2"/>
</dbReference>
<accession>A0ABU7XRA0</accession>
<keyword evidence="5" id="KW-1185">Reference proteome</keyword>
<dbReference type="InterPro" id="IPR014756">
    <property type="entry name" value="Ig_E-set"/>
</dbReference>
<evidence type="ECO:0000256" key="2">
    <source>
        <dbReference type="SAM" id="SignalP"/>
    </source>
</evidence>
<feature type="signal peptide" evidence="2">
    <location>
        <begin position="1"/>
        <end position="26"/>
    </location>
</feature>
<feature type="domain" description="IPT/TIG" evidence="3">
    <location>
        <begin position="125"/>
        <end position="197"/>
    </location>
</feature>
<evidence type="ECO:0000313" key="4">
    <source>
        <dbReference type="EMBL" id="MEF3832377.1"/>
    </source>
</evidence>
<reference evidence="4 5" key="1">
    <citation type="submission" date="2022-09" db="EMBL/GenBank/DDBJ databases">
        <title>Genome sequencing of Flavivirga sp. MEBiC05379.</title>
        <authorList>
            <person name="Oh H.-M."/>
            <person name="Kwon K.K."/>
            <person name="Park M.J."/>
            <person name="Yang S.-H."/>
        </authorList>
    </citation>
    <scope>NUCLEOTIDE SEQUENCE [LARGE SCALE GENOMIC DNA]</scope>
    <source>
        <strain evidence="4 5">MEBiC05379</strain>
    </source>
</reference>
<comment type="caution">
    <text evidence="4">The sequence shown here is derived from an EMBL/GenBank/DDBJ whole genome shotgun (WGS) entry which is preliminary data.</text>
</comment>
<protein>
    <submittedName>
        <fullName evidence="4">IPT/TIG domain-containing protein</fullName>
    </submittedName>
</protein>
<proteinExistence type="predicted"/>
<feature type="region of interest" description="Disordered" evidence="1">
    <location>
        <begin position="372"/>
        <end position="396"/>
    </location>
</feature>
<keyword evidence="2" id="KW-0732">Signal</keyword>
<evidence type="ECO:0000313" key="5">
    <source>
        <dbReference type="Proteomes" id="UP001337305"/>
    </source>
</evidence>
<dbReference type="InterPro" id="IPR002909">
    <property type="entry name" value="IPT_dom"/>
</dbReference>
<name>A0ABU7XRA0_9FLAO</name>
<dbReference type="RefSeq" id="WP_303304758.1">
    <property type="nucleotide sequence ID" value="NZ_JAODOP010000004.1"/>
</dbReference>
<evidence type="ECO:0000259" key="3">
    <source>
        <dbReference type="Pfam" id="PF01833"/>
    </source>
</evidence>
<gene>
    <name evidence="4" type="ORF">N1F79_04495</name>
</gene>
<feature type="domain" description="IPT/TIG" evidence="3">
    <location>
        <begin position="44"/>
        <end position="115"/>
    </location>
</feature>
<dbReference type="InterPro" id="IPR013783">
    <property type="entry name" value="Ig-like_fold"/>
</dbReference>